<name>A0AAV9XK87_9PEZI</name>
<gene>
    <name evidence="1" type="ORF">TWF694_006353</name>
</gene>
<evidence type="ECO:0000313" key="1">
    <source>
        <dbReference type="EMBL" id="KAK6542398.1"/>
    </source>
</evidence>
<evidence type="ECO:0000313" key="2">
    <source>
        <dbReference type="Proteomes" id="UP001365542"/>
    </source>
</evidence>
<keyword evidence="2" id="KW-1185">Reference proteome</keyword>
<protein>
    <recommendedName>
        <fullName evidence="3">HNH nuclease domain-containing protein</fullName>
    </recommendedName>
</protein>
<evidence type="ECO:0008006" key="3">
    <source>
        <dbReference type="Google" id="ProtNLM"/>
    </source>
</evidence>
<accession>A0AAV9XK87</accession>
<dbReference type="Proteomes" id="UP001365542">
    <property type="component" value="Unassembled WGS sequence"/>
</dbReference>
<proteinExistence type="predicted"/>
<dbReference type="EMBL" id="JAVHJO010000002">
    <property type="protein sequence ID" value="KAK6542398.1"/>
    <property type="molecule type" value="Genomic_DNA"/>
</dbReference>
<comment type="caution">
    <text evidence="1">The sequence shown here is derived from an EMBL/GenBank/DDBJ whole genome shotgun (WGS) entry which is preliminary data.</text>
</comment>
<dbReference type="AlphaFoldDB" id="A0AAV9XK87"/>
<organism evidence="1 2">
    <name type="scientific">Orbilia ellipsospora</name>
    <dbReference type="NCBI Taxonomy" id="2528407"/>
    <lineage>
        <taxon>Eukaryota</taxon>
        <taxon>Fungi</taxon>
        <taxon>Dikarya</taxon>
        <taxon>Ascomycota</taxon>
        <taxon>Pezizomycotina</taxon>
        <taxon>Orbiliomycetes</taxon>
        <taxon>Orbiliales</taxon>
        <taxon>Orbiliaceae</taxon>
        <taxon>Orbilia</taxon>
    </lineage>
</organism>
<reference evidence="1 2" key="1">
    <citation type="submission" date="2019-10" db="EMBL/GenBank/DDBJ databases">
        <authorList>
            <person name="Palmer J.M."/>
        </authorList>
    </citation>
    <scope>NUCLEOTIDE SEQUENCE [LARGE SCALE GENOMIC DNA]</scope>
    <source>
        <strain evidence="1 2">TWF694</strain>
    </source>
</reference>
<sequence length="488" mass="55747">MADSSEPLDAESLQKKEAVRKLRRKARKKALAWMGFDEVDLESVPSRYSTSTSGSVTPRASGALQIETDYIPGELDPDTSGVTGREYKDGIRLLNNPQLREFKPRMYTNFVEALLEDAIWRLESRLIYDKWNRVPKDVFNKLADDPQEGLPGYGFLSDERNKGITARGIFDILGNYARISTAKPHPAWRYNPSTENIKPPKSVRFVEKSERKDSEDSELVKQFGKTPAQKEADRIGQLLIDAGLRPNPGDVAIKELAKGEYPIPGQYYTDMQAFLESILCLLVATCPQVLDTEDYISLSFANTPGRVRTLRFENNNLIILSFDIKQDTCYRTIIPGPLSRLVLIYLIDVRPFTAFLATNPDYEQPHWRQDWLFPSSNGGSWTMERLDSIMRRETKAKMMCSLGVKDFRAVYHHLQYVVGEGWLQENEYHLEGDREPRCEIRWSKERPEEETEGHPGGRRYAQKHFLSSSHSPVGGNWFEGLKLGDRGV</sequence>